<dbReference type="Pfam" id="PF02826">
    <property type="entry name" value="2-Hacid_dh_C"/>
    <property type="match status" value="2"/>
</dbReference>
<dbReference type="AlphaFoldDB" id="A0A423VJA7"/>
<dbReference type="InterPro" id="IPR036291">
    <property type="entry name" value="NAD(P)-bd_dom_sf"/>
</dbReference>
<evidence type="ECO:0000313" key="4">
    <source>
        <dbReference type="EMBL" id="ROV91022.1"/>
    </source>
</evidence>
<proteinExistence type="predicted"/>
<dbReference type="Gene3D" id="3.40.50.720">
    <property type="entry name" value="NAD(P)-binding Rossmann-like Domain"/>
    <property type="match status" value="2"/>
</dbReference>
<gene>
    <name evidence="4" type="ORF">VSDG_07692</name>
</gene>
<dbReference type="InterPro" id="IPR029752">
    <property type="entry name" value="D-isomer_DH_CS1"/>
</dbReference>
<dbReference type="Proteomes" id="UP000284375">
    <property type="component" value="Unassembled WGS sequence"/>
</dbReference>
<feature type="domain" description="D-isomer specific 2-hydroxyacid dehydrogenase NAD-binding" evidence="3">
    <location>
        <begin position="320"/>
        <end position="411"/>
    </location>
</feature>
<keyword evidence="1" id="KW-0560">Oxidoreductase</keyword>
<reference evidence="4 5" key="1">
    <citation type="submission" date="2015-09" db="EMBL/GenBank/DDBJ databases">
        <title>Host preference determinants of Valsa canker pathogens revealed by comparative genomics.</title>
        <authorList>
            <person name="Yin Z."/>
            <person name="Huang L."/>
        </authorList>
    </citation>
    <scope>NUCLEOTIDE SEQUENCE [LARGE SCALE GENOMIC DNA]</scope>
    <source>
        <strain evidence="4 5">YSFL</strain>
    </source>
</reference>
<name>A0A423VJA7_CYTCH</name>
<dbReference type="SUPFAM" id="SSF51735">
    <property type="entry name" value="NAD(P)-binding Rossmann-fold domains"/>
    <property type="match status" value="1"/>
</dbReference>
<dbReference type="PANTHER" id="PTHR43333:SF1">
    <property type="entry name" value="D-ISOMER SPECIFIC 2-HYDROXYACID DEHYDROGENASE NAD-BINDING DOMAIN-CONTAINING PROTEIN"/>
    <property type="match status" value="1"/>
</dbReference>
<dbReference type="InterPro" id="IPR006140">
    <property type="entry name" value="D-isomer_DH_NAD-bd"/>
</dbReference>
<dbReference type="CDD" id="cd12163">
    <property type="entry name" value="2-Hacid_dh_5"/>
    <property type="match status" value="1"/>
</dbReference>
<dbReference type="OrthoDB" id="298012at2759"/>
<evidence type="ECO:0000256" key="1">
    <source>
        <dbReference type="ARBA" id="ARBA00023002"/>
    </source>
</evidence>
<protein>
    <recommendedName>
        <fullName evidence="3">D-isomer specific 2-hydroxyacid dehydrogenase NAD-binding domain-containing protein</fullName>
    </recommendedName>
</protein>
<evidence type="ECO:0000256" key="2">
    <source>
        <dbReference type="ARBA" id="ARBA00023027"/>
    </source>
</evidence>
<evidence type="ECO:0000259" key="3">
    <source>
        <dbReference type="Pfam" id="PF02826"/>
    </source>
</evidence>
<dbReference type="STRING" id="252740.A0A423VJA7"/>
<comment type="caution">
    <text evidence="4">The sequence shown here is derived from an EMBL/GenBank/DDBJ whole genome shotgun (WGS) entry which is preliminary data.</text>
</comment>
<dbReference type="GO" id="GO:0016491">
    <property type="term" value="F:oxidoreductase activity"/>
    <property type="evidence" value="ECO:0007669"/>
    <property type="project" value="UniProtKB-KW"/>
</dbReference>
<keyword evidence="2" id="KW-0520">NAD</keyword>
<feature type="domain" description="D-isomer specific 2-hydroxyacid dehydrogenase NAD-binding" evidence="3">
    <location>
        <begin position="213"/>
        <end position="283"/>
    </location>
</feature>
<organism evidence="4 5">
    <name type="scientific">Cytospora chrysosperma</name>
    <name type="common">Cytospora canker fungus</name>
    <name type="synonym">Sphaeria chrysosperma</name>
    <dbReference type="NCBI Taxonomy" id="252740"/>
    <lineage>
        <taxon>Eukaryota</taxon>
        <taxon>Fungi</taxon>
        <taxon>Dikarya</taxon>
        <taxon>Ascomycota</taxon>
        <taxon>Pezizomycotina</taxon>
        <taxon>Sordariomycetes</taxon>
        <taxon>Sordariomycetidae</taxon>
        <taxon>Diaporthales</taxon>
        <taxon>Cytosporaceae</taxon>
        <taxon>Cytospora</taxon>
    </lineage>
</organism>
<keyword evidence="5" id="KW-1185">Reference proteome</keyword>
<accession>A0A423VJA7</accession>
<sequence length="455" mass="51674">MWRLSLRSKRLASRAEVDLETFSLCKPASQYLSPLLRAPRRQQKRTNWVLARETTYHHCLKRPDRVGLPLYARGVHTTQQDRPVAKSGEKTSTMDAQDVLLMLYAVDRDEKWEHELLQRVPGKLRVRWENIRKPDGSIKAAHEHDPKLFEDVTMLFTYSPVPADAVPKLRFVQLSSAGSDLWQSHPRYLDSNVKFATTSGSNPPQIAEWVIGQWLKFQHHLSSYDENQKKHFWEPSLARQVEDSVGLRVGILGYGAIGRQVSRLCRALGMEVYAFTASPRTTPESRVLRGYNLPNIGDPQGELPARWFHSTSKEAVNDFLSQDLDMLVISLPLTKLSRKLIGEEQFRILGKKKAFVVNIARGPIVDQDALIQALEHDVIRGAALDVTDPEPLPADHPLWDAKNCAITPHVSWLSTHQTDRARDILADNVVRLFKGETLINELAHKARTHHEDCAG</sequence>
<dbReference type="GO" id="GO:0051287">
    <property type="term" value="F:NAD binding"/>
    <property type="evidence" value="ECO:0007669"/>
    <property type="project" value="InterPro"/>
</dbReference>
<dbReference type="PROSITE" id="PS00065">
    <property type="entry name" value="D_2_HYDROXYACID_DH_1"/>
    <property type="match status" value="1"/>
</dbReference>
<dbReference type="EMBL" id="LJZO01000046">
    <property type="protein sequence ID" value="ROV91022.1"/>
    <property type="molecule type" value="Genomic_DNA"/>
</dbReference>
<evidence type="ECO:0000313" key="5">
    <source>
        <dbReference type="Proteomes" id="UP000284375"/>
    </source>
</evidence>
<dbReference type="PANTHER" id="PTHR43333">
    <property type="entry name" value="2-HACID_DH_C DOMAIN-CONTAINING PROTEIN"/>
    <property type="match status" value="1"/>
</dbReference>